<organism evidence="2 3">
    <name type="scientific">Sphingobium rhizovicinum</name>
    <dbReference type="NCBI Taxonomy" id="432308"/>
    <lineage>
        <taxon>Bacteria</taxon>
        <taxon>Pseudomonadati</taxon>
        <taxon>Pseudomonadota</taxon>
        <taxon>Alphaproteobacteria</taxon>
        <taxon>Sphingomonadales</taxon>
        <taxon>Sphingomonadaceae</taxon>
        <taxon>Sphingobium</taxon>
    </lineage>
</organism>
<evidence type="ECO:0008006" key="4">
    <source>
        <dbReference type="Google" id="ProtNLM"/>
    </source>
</evidence>
<gene>
    <name evidence="2" type="ORF">ACFOKF_15325</name>
</gene>
<sequence>MALKTSLIITGDASVAKTEVDALTAAVNKLGTTAKDTAAPAAEAGAAIDKAGASARDAAADMGALDGAIGDVGSSASTTADRAASAAGAIGQIGTSARNAANDSGALDDVLGNIGGAITDAVGKAVGLDGALTDVGGSAKGASDLAGALEDQLGDLAKGALESSAAQGAISKASTAAAAAMGAFGVSAGAVEGILTGGLSLALPLVIGFLSGFAAEALDGASALGEEEDAAASLTEQIDALNKALERETQTQYTARVETLRNAEAKRTLAIETIKARKALLETAAVEAEQRRGNVKVTARGDMIDPGFAAAASEVERLKAQVKDAETALAAANKAVAGGRQYFVDRGIAAATDPRARIALTYDQSLDRLDRNRSQMGELAYSREKIALDKEKKAALDALTASEGKANASGQSLASTRSAASAADRAAAEAQKKLQADLEGVIGRYDPARKAASDYADELERIAKLEGAKKISADDAANYRAQASAAYLGKALPWGDIKDMAAQEQATIDASGAIDKIVQSIEDETAALATLDPVQRAMLGYRKELLALSPEERAEAEARIASAVREREATEAVRQATEDAQRAKEQLARSAIDAFTAIAVGGQKASDVIGRLAESIAAAAIEATLFGTGPMAAMLNGAVAPSTGGNSAGNQGAAADAIGKSVSKQLEGSLDKVFGTKGTFGTVLKNAGLGYAAGGLTGSKTGGAIGGAIGGAVGKELLGSALGSLGQFAGPIGAIAGGLLGGAIGGLLKKTKTGAANITSVDGDATLSGNSEKFKEAASGAASSVQDGLSQIADMLGGAIGAFDVTIGQRHGDWRVRSGSGSLKIAKGAKEFDDDQAGAIGYAIQLAVSQGAVTGLSAAVEKALKSSTDINEALEEALKVQEIQILVGGIGAELEQQFKSFEAQAKERLRIATEYGFDVVAIEKKNAEDRAALVERMLEEQVGSLQRLVDEMTYGSMFEGSAIEQRDAILEQIDKAKADLAAGKDGAADTLASLLQQFATVSDDAYGSTGQYAADRTLILDEARKAIADANARITAAAASTTATSDPALATTNQALDENNDQNARLIALMETLVAQGRISGSAATQLSAAMLARTS</sequence>
<dbReference type="EMBL" id="JBHRVU010000004">
    <property type="protein sequence ID" value="MFC3442545.1"/>
    <property type="molecule type" value="Genomic_DNA"/>
</dbReference>
<evidence type="ECO:0000313" key="2">
    <source>
        <dbReference type="EMBL" id="MFC3442545.1"/>
    </source>
</evidence>
<dbReference type="RefSeq" id="WP_380796722.1">
    <property type="nucleotide sequence ID" value="NZ_JBHRVU010000004.1"/>
</dbReference>
<accession>A0ABV7NGV5</accession>
<keyword evidence="1" id="KW-0175">Coiled coil</keyword>
<dbReference type="Proteomes" id="UP001595681">
    <property type="component" value="Unassembled WGS sequence"/>
</dbReference>
<proteinExistence type="predicted"/>
<reference evidence="3" key="1">
    <citation type="journal article" date="2019" name="Int. J. Syst. Evol. Microbiol.">
        <title>The Global Catalogue of Microorganisms (GCM) 10K type strain sequencing project: providing services to taxonomists for standard genome sequencing and annotation.</title>
        <authorList>
            <consortium name="The Broad Institute Genomics Platform"/>
            <consortium name="The Broad Institute Genome Sequencing Center for Infectious Disease"/>
            <person name="Wu L."/>
            <person name="Ma J."/>
        </authorList>
    </citation>
    <scope>NUCLEOTIDE SEQUENCE [LARGE SCALE GENOMIC DNA]</scope>
    <source>
        <strain evidence="3">CCM 7491</strain>
    </source>
</reference>
<name>A0ABV7NGV5_9SPHN</name>
<evidence type="ECO:0000313" key="3">
    <source>
        <dbReference type="Proteomes" id="UP001595681"/>
    </source>
</evidence>
<feature type="coiled-coil region" evidence="1">
    <location>
        <begin position="224"/>
        <end position="335"/>
    </location>
</feature>
<evidence type="ECO:0000256" key="1">
    <source>
        <dbReference type="SAM" id="Coils"/>
    </source>
</evidence>
<protein>
    <recommendedName>
        <fullName evidence="4">Bacteriophage tail tape measure N-terminal domain-containing protein</fullName>
    </recommendedName>
</protein>
<keyword evidence="3" id="KW-1185">Reference proteome</keyword>
<comment type="caution">
    <text evidence="2">The sequence shown here is derived from an EMBL/GenBank/DDBJ whole genome shotgun (WGS) entry which is preliminary data.</text>
</comment>
<feature type="coiled-coil region" evidence="1">
    <location>
        <begin position="553"/>
        <end position="593"/>
    </location>
</feature>